<feature type="coiled-coil region" evidence="1">
    <location>
        <begin position="401"/>
        <end position="456"/>
    </location>
</feature>
<dbReference type="Proteomes" id="UP000691718">
    <property type="component" value="Unassembled WGS sequence"/>
</dbReference>
<evidence type="ECO:0000256" key="1">
    <source>
        <dbReference type="SAM" id="Coils"/>
    </source>
</evidence>
<accession>A0A8S3XDK0</accession>
<dbReference type="PANTHER" id="PTHR44927:SF1">
    <property type="entry name" value="FK506-BINDING PROTEIN 15"/>
    <property type="match status" value="1"/>
</dbReference>
<dbReference type="AlphaFoldDB" id="A0A8S3XDK0"/>
<gene>
    <name evidence="2" type="ORF">PAPOLLO_LOCUS16878</name>
</gene>
<dbReference type="PANTHER" id="PTHR44927">
    <property type="entry name" value="FK506-BINDING PROTEIN 15"/>
    <property type="match status" value="1"/>
</dbReference>
<dbReference type="EMBL" id="CAJQZP010001125">
    <property type="protein sequence ID" value="CAG5018454.1"/>
    <property type="molecule type" value="Genomic_DNA"/>
</dbReference>
<keyword evidence="1" id="KW-0175">Coiled coil</keyword>
<evidence type="ECO:0000313" key="2">
    <source>
        <dbReference type="EMBL" id="CAG5018454.1"/>
    </source>
</evidence>
<comment type="caution">
    <text evidence="2">The sequence shown here is derived from an EMBL/GenBank/DDBJ whole genome shotgun (WGS) entry which is preliminary data.</text>
</comment>
<dbReference type="OrthoDB" id="5842926at2759"/>
<organism evidence="2 3">
    <name type="scientific">Parnassius apollo</name>
    <name type="common">Apollo butterfly</name>
    <name type="synonym">Papilio apollo</name>
    <dbReference type="NCBI Taxonomy" id="110799"/>
    <lineage>
        <taxon>Eukaryota</taxon>
        <taxon>Metazoa</taxon>
        <taxon>Ecdysozoa</taxon>
        <taxon>Arthropoda</taxon>
        <taxon>Hexapoda</taxon>
        <taxon>Insecta</taxon>
        <taxon>Pterygota</taxon>
        <taxon>Neoptera</taxon>
        <taxon>Endopterygota</taxon>
        <taxon>Lepidoptera</taxon>
        <taxon>Glossata</taxon>
        <taxon>Ditrysia</taxon>
        <taxon>Papilionoidea</taxon>
        <taxon>Papilionidae</taxon>
        <taxon>Parnassiinae</taxon>
        <taxon>Parnassini</taxon>
        <taxon>Parnassius</taxon>
        <taxon>Parnassius</taxon>
    </lineage>
</organism>
<sequence>MLEADEVDIDYFTPVASTTLANIFGSDTRVEEKDDVSLKYVPIPPQNSAPKQEESKATQIIYASTFFGYEWVNNTYASRGKLGAAIVKSVKTEHYNIILYDCNKLTLSCTNISPELEINIKGNSNLSYYDNYKNYWSLYGTDVEISKFIEKLKPFNIQINKLLQTESGPENITTKKHDDNIVSSQILKDEESDTNSSIKIRTKDSILKRMATMGQSVLPMQAVTLPRSDESSDTDETSQKIIRHKFQKINSKRNFNKKVDLNKDSSTEVNLEKRASNLYSDNISANNFDQQLVPTCTNIITNPIINNSNDLNLFMSEQRISNSELRININRLADKMDKVLEGIQSIGETESNSNTINFQSDIIQKLLNEYENKIKTYENYLVSKGLNYVTILKSYRQHGEDNNMQNDIDSHKNKIEELEKIIDEKDIENAFLQNELKTLQAKFESYNKASDKKQEEQFKEINLLKEELCSKNKQLATLSEDLKSLSLQNSNDFRRKVKSIMNKTFHSLSANFADSESYPGAAIKSLFASVIKKVTMEALNEV</sequence>
<protein>
    <submittedName>
        <fullName evidence="2">(apollo) hypothetical protein</fullName>
    </submittedName>
</protein>
<reference evidence="2" key="1">
    <citation type="submission" date="2021-04" db="EMBL/GenBank/DDBJ databases">
        <authorList>
            <person name="Tunstrom K."/>
        </authorList>
    </citation>
    <scope>NUCLEOTIDE SEQUENCE</scope>
</reference>
<proteinExistence type="predicted"/>
<keyword evidence="3" id="KW-1185">Reference proteome</keyword>
<evidence type="ECO:0000313" key="3">
    <source>
        <dbReference type="Proteomes" id="UP000691718"/>
    </source>
</evidence>
<name>A0A8S3XDK0_PARAO</name>